<gene>
    <name evidence="1" type="ORF">JI435_105090</name>
</gene>
<sequence length="200" mass="21762">MDRETGRVIVVGGMIHDARDRGNEINQAFEEELQKRIQANNSSDAVESIARGTRAASPDGPAQGPRHLYGIQWYGASKLFRVLLIPELQCRLNSVPNLNKVSILDVDTGVMPITITVGTLNWLVRFVFYIVARVASVVSPNGLLRSTQKSAGDILVAALDTTSPTGQRPKSLYLNGSALREMSSGAMDAKKRASVWRASL</sequence>
<keyword evidence="2" id="KW-1185">Reference proteome</keyword>
<dbReference type="OrthoDB" id="191139at2759"/>
<accession>A0A7U2FFX4</accession>
<reference evidence="2" key="1">
    <citation type="journal article" date="2021" name="BMC Genomics">
        <title>Chromosome-level genome assembly and manually-curated proteome of model necrotroph Parastagonospora nodorum Sn15 reveals a genome-wide trove of candidate effector homologs, and redundancy of virulence-related functions within an accessory chromosome.</title>
        <authorList>
            <person name="Bertazzoni S."/>
            <person name="Jones D.A.B."/>
            <person name="Phan H.T."/>
            <person name="Tan K.-C."/>
            <person name="Hane J.K."/>
        </authorList>
    </citation>
    <scope>NUCLEOTIDE SEQUENCE [LARGE SCALE GENOMIC DNA]</scope>
    <source>
        <strain evidence="2">SN15 / ATCC MYA-4574 / FGSC 10173)</strain>
    </source>
</reference>
<dbReference type="EMBL" id="CP069039">
    <property type="protein sequence ID" value="QRD04568.1"/>
    <property type="molecule type" value="Genomic_DNA"/>
</dbReference>
<organism evidence="1 2">
    <name type="scientific">Phaeosphaeria nodorum (strain SN15 / ATCC MYA-4574 / FGSC 10173)</name>
    <name type="common">Glume blotch fungus</name>
    <name type="synonym">Parastagonospora nodorum</name>
    <dbReference type="NCBI Taxonomy" id="321614"/>
    <lineage>
        <taxon>Eukaryota</taxon>
        <taxon>Fungi</taxon>
        <taxon>Dikarya</taxon>
        <taxon>Ascomycota</taxon>
        <taxon>Pezizomycotina</taxon>
        <taxon>Dothideomycetes</taxon>
        <taxon>Pleosporomycetidae</taxon>
        <taxon>Pleosporales</taxon>
        <taxon>Pleosporineae</taxon>
        <taxon>Phaeosphaeriaceae</taxon>
        <taxon>Parastagonospora</taxon>
    </lineage>
</organism>
<evidence type="ECO:0000313" key="1">
    <source>
        <dbReference type="EMBL" id="QRD04568.1"/>
    </source>
</evidence>
<dbReference type="Proteomes" id="UP000663193">
    <property type="component" value="Chromosome 17"/>
</dbReference>
<name>A0A7U2FFX4_PHANO</name>
<dbReference type="VEuPathDB" id="FungiDB:JI435_105090"/>
<evidence type="ECO:0000313" key="2">
    <source>
        <dbReference type="Proteomes" id="UP000663193"/>
    </source>
</evidence>
<proteinExistence type="predicted"/>
<protein>
    <submittedName>
        <fullName evidence="1">Uncharacterized protein</fullName>
    </submittedName>
</protein>
<dbReference type="AlphaFoldDB" id="A0A7U2FFX4"/>